<dbReference type="AlphaFoldDB" id="G4TXU7"/>
<reference evidence="1 2" key="1">
    <citation type="journal article" date="2011" name="PLoS Pathog.">
        <title>Endophytic Life Strategies Decoded by Genome and Transcriptome Analyses of the Mutualistic Root Symbiont Piriformospora indica.</title>
        <authorList>
            <person name="Zuccaro A."/>
            <person name="Lahrmann U."/>
            <person name="Guldener U."/>
            <person name="Langen G."/>
            <person name="Pfiffi S."/>
            <person name="Biedenkopf D."/>
            <person name="Wong P."/>
            <person name="Samans B."/>
            <person name="Grimm C."/>
            <person name="Basiewicz M."/>
            <person name="Murat C."/>
            <person name="Martin F."/>
            <person name="Kogel K.H."/>
        </authorList>
    </citation>
    <scope>NUCLEOTIDE SEQUENCE [LARGE SCALE GENOMIC DNA]</scope>
    <source>
        <strain evidence="1 2">DSM 11827</strain>
    </source>
</reference>
<name>G4TXU7_SERID</name>
<dbReference type="InParanoid" id="G4TXU7"/>
<keyword evidence="2" id="KW-1185">Reference proteome</keyword>
<sequence>MEHPQIPNDGILLDSDTRSLVASGTTSASQIHRKSKQDDLASISRIIEQDRKTVAHCESAISALEQAITFTNASIHAEQELVSLGNILLHAARTGGVTASDNFRTQRSVYEAWGGAVFLSGIDANKNDGSSLHGQFSEGKGRVTALQRKLGPGGISSPPQNITSTS</sequence>
<evidence type="ECO:0000313" key="2">
    <source>
        <dbReference type="Proteomes" id="UP000007148"/>
    </source>
</evidence>
<comment type="caution">
    <text evidence="1">The sequence shown here is derived from an EMBL/GenBank/DDBJ whole genome shotgun (WGS) entry which is preliminary data.</text>
</comment>
<dbReference type="Proteomes" id="UP000007148">
    <property type="component" value="Unassembled WGS sequence"/>
</dbReference>
<dbReference type="HOGENOM" id="CLU_1603395_0_0_1"/>
<organism evidence="1 2">
    <name type="scientific">Serendipita indica (strain DSM 11827)</name>
    <name type="common">Root endophyte fungus</name>
    <name type="synonym">Piriformospora indica</name>
    <dbReference type="NCBI Taxonomy" id="1109443"/>
    <lineage>
        <taxon>Eukaryota</taxon>
        <taxon>Fungi</taxon>
        <taxon>Dikarya</taxon>
        <taxon>Basidiomycota</taxon>
        <taxon>Agaricomycotina</taxon>
        <taxon>Agaricomycetes</taxon>
        <taxon>Sebacinales</taxon>
        <taxon>Serendipitaceae</taxon>
        <taxon>Serendipita</taxon>
    </lineage>
</organism>
<evidence type="ECO:0000313" key="1">
    <source>
        <dbReference type="EMBL" id="CCA76140.1"/>
    </source>
</evidence>
<dbReference type="EMBL" id="CAFZ01000621">
    <property type="protein sequence ID" value="CCA76140.1"/>
    <property type="molecule type" value="Genomic_DNA"/>
</dbReference>
<gene>
    <name evidence="1" type="ORF">PIIN_10140</name>
</gene>
<accession>G4TXU7</accession>
<proteinExistence type="predicted"/>
<protein>
    <submittedName>
        <fullName evidence="1">Uncharacterized protein</fullName>
    </submittedName>
</protein>